<comment type="caution">
    <text evidence="5">The sequence shown here is derived from an EMBL/GenBank/DDBJ whole genome shotgun (WGS) entry which is preliminary data.</text>
</comment>
<evidence type="ECO:0000256" key="1">
    <source>
        <dbReference type="ARBA" id="ARBA00007109"/>
    </source>
</evidence>
<feature type="region of interest" description="Disordered" evidence="2">
    <location>
        <begin position="21"/>
        <end position="47"/>
    </location>
</feature>
<dbReference type="OrthoDB" id="6270329at2759"/>
<accession>A0A9P0YXS2</accession>
<feature type="domain" description="Di19 C-terminal" evidence="4">
    <location>
        <begin position="134"/>
        <end position="242"/>
    </location>
</feature>
<comment type="similarity">
    <text evidence="1">Belongs to the Di19 family.</text>
</comment>
<dbReference type="PANTHER" id="PTHR31875">
    <property type="entry name" value="PROTEIN DEHYDRATION-INDUCED 19"/>
    <property type="match status" value="1"/>
</dbReference>
<evidence type="ECO:0000259" key="3">
    <source>
        <dbReference type="Pfam" id="PF05605"/>
    </source>
</evidence>
<dbReference type="InterPro" id="IPR033347">
    <property type="entry name" value="Di19"/>
</dbReference>
<dbReference type="PANTHER" id="PTHR31875:SF37">
    <property type="entry name" value="PROTEIN DEHYDRATION-INDUCED 19 HOMOLOG 4-LIKE ISOFORM X1"/>
    <property type="match status" value="1"/>
</dbReference>
<dbReference type="Pfam" id="PF14571">
    <property type="entry name" value="Di19_C"/>
    <property type="match status" value="1"/>
</dbReference>
<sequence>MADRQADVDYLFAALKSAIRQPPPAASCIDVDDTEEDEEEEDDYDEDDEYRRIDDDYGQAELACPFCSDDYDVLGLCCHIDSEHRVEIKSGICPFCASNEGMSMAAHVISQHENILRALAKKKLQNNRVHSGISSLRKELQNLNLHHHLKEFSRSDSSSNAGAGGDSMMLSFVNNQQSSGRVETTPVKKTDQTSLLETSEEKIICESLIHCRGGQVASRMDKKQEEKLQRCEFVHEILLSTMLDDFL</sequence>
<keyword evidence="6" id="KW-1185">Reference proteome</keyword>
<feature type="compositionally biased region" description="Acidic residues" evidence="2">
    <location>
        <begin position="30"/>
        <end position="47"/>
    </location>
</feature>
<dbReference type="Pfam" id="PF05605">
    <property type="entry name" value="zf-Di19"/>
    <property type="match status" value="1"/>
</dbReference>
<dbReference type="InterPro" id="IPR027935">
    <property type="entry name" value="Di19_C"/>
</dbReference>
<organism evidence="5 6">
    <name type="scientific">Cuscuta europaea</name>
    <name type="common">European dodder</name>
    <dbReference type="NCBI Taxonomy" id="41803"/>
    <lineage>
        <taxon>Eukaryota</taxon>
        <taxon>Viridiplantae</taxon>
        <taxon>Streptophyta</taxon>
        <taxon>Embryophyta</taxon>
        <taxon>Tracheophyta</taxon>
        <taxon>Spermatophyta</taxon>
        <taxon>Magnoliopsida</taxon>
        <taxon>eudicotyledons</taxon>
        <taxon>Gunneridae</taxon>
        <taxon>Pentapetalae</taxon>
        <taxon>asterids</taxon>
        <taxon>lamiids</taxon>
        <taxon>Solanales</taxon>
        <taxon>Convolvulaceae</taxon>
        <taxon>Cuscuteae</taxon>
        <taxon>Cuscuta</taxon>
        <taxon>Cuscuta subgen. Cuscuta</taxon>
    </lineage>
</organism>
<evidence type="ECO:0000256" key="2">
    <source>
        <dbReference type="SAM" id="MobiDB-lite"/>
    </source>
</evidence>
<evidence type="ECO:0000313" key="6">
    <source>
        <dbReference type="Proteomes" id="UP001152484"/>
    </source>
</evidence>
<dbReference type="Proteomes" id="UP001152484">
    <property type="component" value="Unassembled WGS sequence"/>
</dbReference>
<dbReference type="EMBL" id="CAMAPE010000010">
    <property type="protein sequence ID" value="CAH9079084.1"/>
    <property type="molecule type" value="Genomic_DNA"/>
</dbReference>
<gene>
    <name evidence="5" type="ORF">CEURO_LOCUS7049</name>
</gene>
<feature type="domain" description="Di19 zinc-binding" evidence="3">
    <location>
        <begin position="61"/>
        <end position="112"/>
    </location>
</feature>
<reference evidence="5" key="1">
    <citation type="submission" date="2022-07" db="EMBL/GenBank/DDBJ databases">
        <authorList>
            <person name="Macas J."/>
            <person name="Novak P."/>
            <person name="Neumann P."/>
        </authorList>
    </citation>
    <scope>NUCLEOTIDE SEQUENCE</scope>
</reference>
<name>A0A9P0YXS2_CUSEU</name>
<evidence type="ECO:0000313" key="5">
    <source>
        <dbReference type="EMBL" id="CAH9079084.1"/>
    </source>
</evidence>
<evidence type="ECO:0000259" key="4">
    <source>
        <dbReference type="Pfam" id="PF14571"/>
    </source>
</evidence>
<dbReference type="InterPro" id="IPR008598">
    <property type="entry name" value="Di19_Zn-bd"/>
</dbReference>
<proteinExistence type="inferred from homology"/>
<dbReference type="AlphaFoldDB" id="A0A9P0YXS2"/>
<protein>
    <submittedName>
        <fullName evidence="5">Uncharacterized protein</fullName>
    </submittedName>
</protein>